<dbReference type="GO" id="GO:0016989">
    <property type="term" value="F:sigma factor antagonist activity"/>
    <property type="evidence" value="ECO:0007669"/>
    <property type="project" value="TreeGrafter"/>
</dbReference>
<name>A0AA43Z656_9GAMM</name>
<dbReference type="PANTHER" id="PTHR30273">
    <property type="entry name" value="PERIPLASMIC SIGNAL SENSOR AND SIGMA FACTOR ACTIVATOR FECR-RELATED"/>
    <property type="match status" value="1"/>
</dbReference>
<feature type="transmembrane region" description="Helical" evidence="1">
    <location>
        <begin position="88"/>
        <end position="107"/>
    </location>
</feature>
<comment type="caution">
    <text evidence="3">The sequence shown here is derived from an EMBL/GenBank/DDBJ whole genome shotgun (WGS) entry which is preliminary data.</text>
</comment>
<dbReference type="Pfam" id="PF16220">
    <property type="entry name" value="DUF4880"/>
    <property type="match status" value="1"/>
</dbReference>
<keyword evidence="1" id="KW-0472">Membrane</keyword>
<evidence type="ECO:0000259" key="2">
    <source>
        <dbReference type="Pfam" id="PF16220"/>
    </source>
</evidence>
<gene>
    <name evidence="3" type="ORF">HA520_06485</name>
</gene>
<feature type="domain" description="FecR N-terminal" evidence="2">
    <location>
        <begin position="15"/>
        <end position="56"/>
    </location>
</feature>
<sequence>MNIPHPPAPGDSPAEEAAHWCMRLHEEDCSEDERQAFQRWLAASPEHAREFAAMQEIWQLAAHLPPTTAARPAAPAPAPRRRGCLRRMGLAAGLAALVLLPAGYGGWRMGWIPDTYIQGLIHNLAHPLSAHVHH</sequence>
<organism evidence="3 4">
    <name type="scientific">Azotobacter chroococcum</name>
    <dbReference type="NCBI Taxonomy" id="353"/>
    <lineage>
        <taxon>Bacteria</taxon>
        <taxon>Pseudomonadati</taxon>
        <taxon>Pseudomonadota</taxon>
        <taxon>Gammaproteobacteria</taxon>
        <taxon>Pseudomonadales</taxon>
        <taxon>Pseudomonadaceae</taxon>
        <taxon>Azotobacter</taxon>
    </lineage>
</organism>
<reference evidence="3" key="1">
    <citation type="submission" date="2020-03" db="EMBL/GenBank/DDBJ databases">
        <title>Genome assembly of Azotobacter chroococcum W5.</title>
        <authorList>
            <person name="Kannepalli A."/>
        </authorList>
    </citation>
    <scope>NUCLEOTIDE SEQUENCE</scope>
    <source>
        <strain evidence="3">W5</strain>
    </source>
</reference>
<dbReference type="EMBL" id="JAAPAP010000004">
    <property type="protein sequence ID" value="NHN76936.1"/>
    <property type="molecule type" value="Genomic_DNA"/>
</dbReference>
<keyword evidence="1" id="KW-1133">Transmembrane helix</keyword>
<dbReference type="PANTHER" id="PTHR30273:SF2">
    <property type="entry name" value="PROTEIN FECR"/>
    <property type="match status" value="1"/>
</dbReference>
<keyword evidence="1" id="KW-0812">Transmembrane</keyword>
<dbReference type="RefSeq" id="WP_165892037.1">
    <property type="nucleotide sequence ID" value="NZ_JAAPAP010000004.1"/>
</dbReference>
<dbReference type="AlphaFoldDB" id="A0AA43Z656"/>
<protein>
    <submittedName>
        <fullName evidence="3">DUF4880 domain-containing protein</fullName>
    </submittedName>
</protein>
<dbReference type="InterPro" id="IPR032623">
    <property type="entry name" value="FecR_N"/>
</dbReference>
<dbReference type="Proteomes" id="UP000736384">
    <property type="component" value="Unassembled WGS sequence"/>
</dbReference>
<accession>A0AA43Z656</accession>
<evidence type="ECO:0000313" key="4">
    <source>
        <dbReference type="Proteomes" id="UP000736384"/>
    </source>
</evidence>
<proteinExistence type="predicted"/>
<evidence type="ECO:0000256" key="1">
    <source>
        <dbReference type="SAM" id="Phobius"/>
    </source>
</evidence>
<dbReference type="InterPro" id="IPR012373">
    <property type="entry name" value="Ferrdict_sens_TM"/>
</dbReference>
<evidence type="ECO:0000313" key="3">
    <source>
        <dbReference type="EMBL" id="NHN76936.1"/>
    </source>
</evidence>